<feature type="region of interest" description="Disordered" evidence="1">
    <location>
        <begin position="679"/>
        <end position="716"/>
    </location>
</feature>
<gene>
    <name evidence="2" type="ORF">AAF712_011221</name>
</gene>
<feature type="region of interest" description="Disordered" evidence="1">
    <location>
        <begin position="95"/>
        <end position="165"/>
    </location>
</feature>
<sequence>MQPDTEISANSPEDDEEDLFGSPPPSPGRGRSPSPGLALPSSSSGIALISQNVGTIALPGSQHDSELAVNPIALPFSDTHHGSPWPPANSLNHVRLPSSSSRCSSTSAGWTSASATPLASRASSRAPSPKRKRKARARTPSVRPPPPVIPLPDPSAPPPPNWLRSQSALLGHAGLVGGVKPANLSHGKHRGSTPSNPIVIDDTINATNSQRAADRPKRTIRHSSYFGALSNLKLPPPETKDVVDILIRQKEVLPILKDLFALLSENPRLATAYRNRDGGMELPSKRRKLNHVPAGADDWDVPYPFQQGEGPQSYHDGWVQYRAKQLVSQLVALIRTASRKAALRKFLKEEHGFREKLEQQRAESLQIAALFKEIEHSLPKANGHYKPDTTLYGTAKSNVPETPKSQSPAPSESPTCSETSSSNNPPDATGPLDHLISSLLTTTSITPSTLDISPDITSSPNSSSDAGEVDSLLDNWISIFQSFPTEQHQNILSNTPPSQTTTAAPVALDTPTDFGPWPFSEPSSTYQPPNADFGETATNFTPSLCDSQPMDVDSGVTQAIPDIDALFGLSSVSSASHTDPLSVTIPKAPASGTPSLVASPIPSSLGDFPMTPTSGVGDDLHANLGFGIDFGNSSSSDATTGMSDDIMNAVNSLMALGGNENAGGWGGFGIGDGVGCEIDGTSLNQNQSRPEAQPTPTKARMDNQGGDGSAREEGLDGSALQEELAAAEAQEKEDVQTVNSVIPVLMSSVLPMTIPVKAQNVGTSSVFTPQTVKPHAKKSLDRKELLKIANERRKQLADEIVKTRIQLWETTVENGVLAHLSKFYV</sequence>
<feature type="region of interest" description="Disordered" evidence="1">
    <location>
        <begin position="380"/>
        <end position="434"/>
    </location>
</feature>
<proteinExistence type="predicted"/>
<feature type="compositionally biased region" description="Polar residues" evidence="1">
    <location>
        <begin position="1"/>
        <end position="11"/>
    </location>
</feature>
<feature type="compositionally biased region" description="Polar residues" evidence="1">
    <location>
        <begin position="681"/>
        <end position="696"/>
    </location>
</feature>
<feature type="compositionally biased region" description="Pro residues" evidence="1">
    <location>
        <begin position="142"/>
        <end position="161"/>
    </location>
</feature>
<comment type="caution">
    <text evidence="2">The sequence shown here is derived from an EMBL/GenBank/DDBJ whole genome shotgun (WGS) entry which is preliminary data.</text>
</comment>
<feature type="compositionally biased region" description="Low complexity" evidence="1">
    <location>
        <begin position="446"/>
        <end position="465"/>
    </location>
</feature>
<name>A0ABR2ZJV6_9AGAR</name>
<feature type="compositionally biased region" description="Low complexity" evidence="1">
    <location>
        <begin position="407"/>
        <end position="434"/>
    </location>
</feature>
<feature type="compositionally biased region" description="Low complexity" evidence="1">
    <location>
        <begin position="28"/>
        <end position="43"/>
    </location>
</feature>
<evidence type="ECO:0000256" key="1">
    <source>
        <dbReference type="SAM" id="MobiDB-lite"/>
    </source>
</evidence>
<evidence type="ECO:0000313" key="3">
    <source>
        <dbReference type="Proteomes" id="UP001437256"/>
    </source>
</evidence>
<feature type="compositionally biased region" description="Polar residues" evidence="1">
    <location>
        <begin position="391"/>
        <end position="406"/>
    </location>
</feature>
<protein>
    <submittedName>
        <fullName evidence="2">Uncharacterized protein</fullName>
    </submittedName>
</protein>
<dbReference type="EMBL" id="JBBXMP010000119">
    <property type="protein sequence ID" value="KAL0061937.1"/>
    <property type="molecule type" value="Genomic_DNA"/>
</dbReference>
<feature type="compositionally biased region" description="Low complexity" evidence="1">
    <location>
        <begin position="98"/>
        <end position="127"/>
    </location>
</feature>
<feature type="region of interest" description="Disordered" evidence="1">
    <location>
        <begin position="446"/>
        <end position="468"/>
    </location>
</feature>
<accession>A0ABR2ZJV6</accession>
<feature type="compositionally biased region" description="Basic residues" evidence="1">
    <location>
        <begin position="128"/>
        <end position="137"/>
    </location>
</feature>
<organism evidence="2 3">
    <name type="scientific">Marasmius tenuissimus</name>
    <dbReference type="NCBI Taxonomy" id="585030"/>
    <lineage>
        <taxon>Eukaryota</taxon>
        <taxon>Fungi</taxon>
        <taxon>Dikarya</taxon>
        <taxon>Basidiomycota</taxon>
        <taxon>Agaricomycotina</taxon>
        <taxon>Agaricomycetes</taxon>
        <taxon>Agaricomycetidae</taxon>
        <taxon>Agaricales</taxon>
        <taxon>Marasmiineae</taxon>
        <taxon>Marasmiaceae</taxon>
        <taxon>Marasmius</taxon>
    </lineage>
</organism>
<dbReference type="Proteomes" id="UP001437256">
    <property type="component" value="Unassembled WGS sequence"/>
</dbReference>
<keyword evidence="3" id="KW-1185">Reference proteome</keyword>
<evidence type="ECO:0000313" key="2">
    <source>
        <dbReference type="EMBL" id="KAL0061937.1"/>
    </source>
</evidence>
<feature type="region of interest" description="Disordered" evidence="1">
    <location>
        <begin position="1"/>
        <end position="43"/>
    </location>
</feature>
<reference evidence="2 3" key="1">
    <citation type="submission" date="2024-05" db="EMBL/GenBank/DDBJ databases">
        <title>A draft genome resource for the thread blight pathogen Marasmius tenuissimus strain MS-2.</title>
        <authorList>
            <person name="Yulfo-Soto G.E."/>
            <person name="Baruah I.K."/>
            <person name="Amoako-Attah I."/>
            <person name="Bukari Y."/>
            <person name="Meinhardt L.W."/>
            <person name="Bailey B.A."/>
            <person name="Cohen S.P."/>
        </authorList>
    </citation>
    <scope>NUCLEOTIDE SEQUENCE [LARGE SCALE GENOMIC DNA]</scope>
    <source>
        <strain evidence="2 3">MS-2</strain>
    </source>
</reference>